<evidence type="ECO:0000313" key="1">
    <source>
        <dbReference type="EMBL" id="AQK86107.1"/>
    </source>
</evidence>
<gene>
    <name evidence="1" type="ORF">ZEAMMB73_Zm00001d038240</name>
</gene>
<accession>A0A1D6M4Q8</accession>
<sequence length="26" mass="2706">MIVSPSAPLRRTCLALASPLGSHVQT</sequence>
<organism evidence="1">
    <name type="scientific">Zea mays</name>
    <name type="common">Maize</name>
    <dbReference type="NCBI Taxonomy" id="4577"/>
    <lineage>
        <taxon>Eukaryota</taxon>
        <taxon>Viridiplantae</taxon>
        <taxon>Streptophyta</taxon>
        <taxon>Embryophyta</taxon>
        <taxon>Tracheophyta</taxon>
        <taxon>Spermatophyta</taxon>
        <taxon>Magnoliopsida</taxon>
        <taxon>Liliopsida</taxon>
        <taxon>Poales</taxon>
        <taxon>Poaceae</taxon>
        <taxon>PACMAD clade</taxon>
        <taxon>Panicoideae</taxon>
        <taxon>Andropogonodae</taxon>
        <taxon>Andropogoneae</taxon>
        <taxon>Tripsacinae</taxon>
        <taxon>Zea</taxon>
    </lineage>
</organism>
<reference evidence="1" key="1">
    <citation type="submission" date="2015-12" db="EMBL/GenBank/DDBJ databases">
        <title>Update maize B73 reference genome by single molecule sequencing technologies.</title>
        <authorList>
            <consortium name="Maize Genome Sequencing Project"/>
            <person name="Ware D."/>
        </authorList>
    </citation>
    <scope>NUCLEOTIDE SEQUENCE</scope>
    <source>
        <tissue evidence="1">Seedling</tissue>
    </source>
</reference>
<dbReference type="AlphaFoldDB" id="A0A1D6M4Q8"/>
<dbReference type="EMBL" id="CM000782">
    <property type="protein sequence ID" value="AQK86107.1"/>
    <property type="molecule type" value="Genomic_DNA"/>
</dbReference>
<protein>
    <submittedName>
        <fullName evidence="1">CSC1-like protein</fullName>
    </submittedName>
</protein>
<name>A0A1D6M4Q8_MAIZE</name>
<proteinExistence type="predicted"/>